<accession>F0SS81</accession>
<organism evidence="7 8">
    <name type="scientific">Rubinisphaera brasiliensis (strain ATCC 49424 / DSM 5305 / JCM 21570 / IAM 15109 / NBRC 103401 / IFAM 1448)</name>
    <name type="common">Planctomyces brasiliensis</name>
    <dbReference type="NCBI Taxonomy" id="756272"/>
    <lineage>
        <taxon>Bacteria</taxon>
        <taxon>Pseudomonadati</taxon>
        <taxon>Planctomycetota</taxon>
        <taxon>Planctomycetia</taxon>
        <taxon>Planctomycetales</taxon>
        <taxon>Planctomycetaceae</taxon>
        <taxon>Rubinisphaera</taxon>
    </lineage>
</organism>
<dbReference type="PROSITE" id="PS50968">
    <property type="entry name" value="BIOTINYL_LIPOYL"/>
    <property type="match status" value="1"/>
</dbReference>
<dbReference type="GO" id="GO:0006633">
    <property type="term" value="P:fatty acid biosynthetic process"/>
    <property type="evidence" value="ECO:0007669"/>
    <property type="project" value="UniProtKB-UniPathway"/>
</dbReference>
<proteinExistence type="predicted"/>
<gene>
    <name evidence="7" type="ordered locus">Plabr_0465</name>
</gene>
<sequence>MSEKEKSTDDKSPPASFDLAQLRELIEMMEEHGVTEVHLRQQGQQWRLKRGPSTVQVPAAAPAAMPMAMPAQPAAAAPAPAAPAAAAPAEADTSGLIEIKSPAVGTFYSSPSPDDPAFVKVGSKVSPETIVCLIEAMKVFNQIPAECSGIIEKVLVKDGDAIDFGQPLFLAKPA</sequence>
<keyword evidence="8" id="KW-1185">Reference proteome</keyword>
<dbReference type="PANTHER" id="PTHR45266">
    <property type="entry name" value="OXALOACETATE DECARBOXYLASE ALPHA CHAIN"/>
    <property type="match status" value="1"/>
</dbReference>
<dbReference type="Pfam" id="PF00364">
    <property type="entry name" value="Biotin_lipoyl"/>
    <property type="match status" value="1"/>
</dbReference>
<evidence type="ECO:0000256" key="5">
    <source>
        <dbReference type="SAM" id="MobiDB-lite"/>
    </source>
</evidence>
<dbReference type="GO" id="GO:0003989">
    <property type="term" value="F:acetyl-CoA carboxylase activity"/>
    <property type="evidence" value="ECO:0007669"/>
    <property type="project" value="InterPro"/>
</dbReference>
<dbReference type="OrthoDB" id="9811735at2"/>
<dbReference type="GO" id="GO:0009317">
    <property type="term" value="C:acetyl-CoA carboxylase complex"/>
    <property type="evidence" value="ECO:0007669"/>
    <property type="project" value="InterPro"/>
</dbReference>
<keyword evidence="4" id="KW-0443">Lipid metabolism</keyword>
<evidence type="ECO:0000256" key="1">
    <source>
        <dbReference type="ARBA" id="ARBA00003761"/>
    </source>
</evidence>
<dbReference type="KEGG" id="pbs:Plabr_0465"/>
<keyword evidence="3 4" id="KW-0092">Biotin</keyword>
<dbReference type="STRING" id="756272.Plabr_0465"/>
<dbReference type="RefSeq" id="WP_013626836.1">
    <property type="nucleotide sequence ID" value="NC_015174.1"/>
</dbReference>
<dbReference type="Gene3D" id="2.40.50.100">
    <property type="match status" value="1"/>
</dbReference>
<dbReference type="PRINTS" id="PR01071">
    <property type="entry name" value="ACOABIOTINCC"/>
</dbReference>
<dbReference type="AlphaFoldDB" id="F0SS81"/>
<dbReference type="Proteomes" id="UP000006860">
    <property type="component" value="Chromosome"/>
</dbReference>
<evidence type="ECO:0000256" key="4">
    <source>
        <dbReference type="RuleBase" id="RU364072"/>
    </source>
</evidence>
<keyword evidence="4" id="KW-0444">Lipid biosynthesis</keyword>
<dbReference type="InterPro" id="IPR000089">
    <property type="entry name" value="Biotin_lipoyl"/>
</dbReference>
<dbReference type="CDD" id="cd06850">
    <property type="entry name" value="biotinyl_domain"/>
    <property type="match status" value="1"/>
</dbReference>
<evidence type="ECO:0000256" key="2">
    <source>
        <dbReference type="ARBA" id="ARBA00017562"/>
    </source>
</evidence>
<keyword evidence="4" id="KW-0276">Fatty acid metabolism</keyword>
<evidence type="ECO:0000256" key="3">
    <source>
        <dbReference type="ARBA" id="ARBA00023267"/>
    </source>
</evidence>
<evidence type="ECO:0000259" key="6">
    <source>
        <dbReference type="PROSITE" id="PS50968"/>
    </source>
</evidence>
<evidence type="ECO:0000313" key="7">
    <source>
        <dbReference type="EMBL" id="ADY58092.1"/>
    </source>
</evidence>
<comment type="pathway">
    <text evidence="4">Lipid metabolism; fatty acid biosynthesis.</text>
</comment>
<dbReference type="UniPathway" id="UPA00094"/>
<keyword evidence="4" id="KW-0275">Fatty acid biosynthesis</keyword>
<comment type="function">
    <text evidence="1 4">This protein is a component of the acetyl coenzyme A carboxylase complex; first, biotin carboxylase catalyzes the carboxylation of the carrier protein and then the transcarboxylase transfers the carboxyl group to form malonyl-CoA.</text>
</comment>
<protein>
    <recommendedName>
        <fullName evidence="2 4">Biotin carboxyl carrier protein of acetyl-CoA carboxylase</fullName>
    </recommendedName>
</protein>
<reference evidence="8" key="1">
    <citation type="submission" date="2011-02" db="EMBL/GenBank/DDBJ databases">
        <title>The complete genome of Planctomyces brasiliensis DSM 5305.</title>
        <authorList>
            <person name="Lucas S."/>
            <person name="Copeland A."/>
            <person name="Lapidus A."/>
            <person name="Bruce D."/>
            <person name="Goodwin L."/>
            <person name="Pitluck S."/>
            <person name="Kyrpides N."/>
            <person name="Mavromatis K."/>
            <person name="Pagani I."/>
            <person name="Ivanova N."/>
            <person name="Ovchinnikova G."/>
            <person name="Lu M."/>
            <person name="Detter J.C."/>
            <person name="Han C."/>
            <person name="Land M."/>
            <person name="Hauser L."/>
            <person name="Markowitz V."/>
            <person name="Cheng J.-F."/>
            <person name="Hugenholtz P."/>
            <person name="Woyke T."/>
            <person name="Wu D."/>
            <person name="Tindall B."/>
            <person name="Pomrenke H.G."/>
            <person name="Brambilla E."/>
            <person name="Klenk H.-P."/>
            <person name="Eisen J.A."/>
        </authorList>
    </citation>
    <scope>NUCLEOTIDE SEQUENCE [LARGE SCALE GENOMIC DNA]</scope>
    <source>
        <strain evidence="8">ATCC 49424 / DSM 5305 / JCM 21570 / NBRC 103401 / IFAM 1448</strain>
    </source>
</reference>
<dbReference type="EMBL" id="CP002546">
    <property type="protein sequence ID" value="ADY58092.1"/>
    <property type="molecule type" value="Genomic_DNA"/>
</dbReference>
<name>F0SS81_RUBBR</name>
<dbReference type="InterPro" id="IPR011053">
    <property type="entry name" value="Single_hybrid_motif"/>
</dbReference>
<dbReference type="InterPro" id="IPR001249">
    <property type="entry name" value="AcCoA_biotinCC"/>
</dbReference>
<feature type="domain" description="Lipoyl-binding" evidence="6">
    <location>
        <begin position="96"/>
        <end position="172"/>
    </location>
</feature>
<evidence type="ECO:0000313" key="8">
    <source>
        <dbReference type="Proteomes" id="UP000006860"/>
    </source>
</evidence>
<feature type="compositionally biased region" description="Low complexity" evidence="5">
    <location>
        <begin position="72"/>
        <end position="89"/>
    </location>
</feature>
<dbReference type="SUPFAM" id="SSF51230">
    <property type="entry name" value="Single hybrid motif"/>
    <property type="match status" value="1"/>
</dbReference>
<dbReference type="HOGENOM" id="CLU_016733_3_0_0"/>
<dbReference type="NCBIfam" id="TIGR00531">
    <property type="entry name" value="BCCP"/>
    <property type="match status" value="1"/>
</dbReference>
<dbReference type="PANTHER" id="PTHR45266:SF3">
    <property type="entry name" value="OXALOACETATE DECARBOXYLASE ALPHA CHAIN"/>
    <property type="match status" value="1"/>
</dbReference>
<dbReference type="InterPro" id="IPR050709">
    <property type="entry name" value="Biotin_Carboxyl_Carrier/Decarb"/>
</dbReference>
<dbReference type="eggNOG" id="COG0511">
    <property type="taxonomic scope" value="Bacteria"/>
</dbReference>
<feature type="region of interest" description="Disordered" evidence="5">
    <location>
        <begin position="72"/>
        <end position="92"/>
    </location>
</feature>